<dbReference type="EMBL" id="JXTB01000009">
    <property type="protein sequence ID" value="PON78393.1"/>
    <property type="molecule type" value="Genomic_DNA"/>
</dbReference>
<dbReference type="InterPro" id="IPR038005">
    <property type="entry name" value="RX-like_CC"/>
</dbReference>
<dbReference type="Pfam" id="PF23598">
    <property type="entry name" value="LRR_14"/>
    <property type="match status" value="1"/>
</dbReference>
<evidence type="ECO:0000259" key="7">
    <source>
        <dbReference type="Pfam" id="PF23598"/>
    </source>
</evidence>
<dbReference type="PANTHER" id="PTHR23155:SF1052">
    <property type="entry name" value="DISEASE RESISTANCE PROTEIN RPM1"/>
    <property type="match status" value="1"/>
</dbReference>
<organism evidence="8 9">
    <name type="scientific">Parasponia andersonii</name>
    <name type="common">Sponia andersonii</name>
    <dbReference type="NCBI Taxonomy" id="3476"/>
    <lineage>
        <taxon>Eukaryota</taxon>
        <taxon>Viridiplantae</taxon>
        <taxon>Streptophyta</taxon>
        <taxon>Embryophyta</taxon>
        <taxon>Tracheophyta</taxon>
        <taxon>Spermatophyta</taxon>
        <taxon>Magnoliopsida</taxon>
        <taxon>eudicotyledons</taxon>
        <taxon>Gunneridae</taxon>
        <taxon>Pentapetalae</taxon>
        <taxon>rosids</taxon>
        <taxon>fabids</taxon>
        <taxon>Rosales</taxon>
        <taxon>Cannabaceae</taxon>
        <taxon>Parasponia</taxon>
    </lineage>
</organism>
<dbReference type="FunFam" id="3.40.50.300:FF:001091">
    <property type="entry name" value="Probable disease resistance protein At1g61300"/>
    <property type="match status" value="1"/>
</dbReference>
<accession>A0A2P5DYP8</accession>
<evidence type="ECO:0000259" key="6">
    <source>
        <dbReference type="Pfam" id="PF23559"/>
    </source>
</evidence>
<evidence type="ECO:0000313" key="8">
    <source>
        <dbReference type="EMBL" id="PON78393.1"/>
    </source>
</evidence>
<dbReference type="Pfam" id="PF18052">
    <property type="entry name" value="Rx_N"/>
    <property type="match status" value="1"/>
</dbReference>
<feature type="domain" description="NB-ARC" evidence="4">
    <location>
        <begin position="232"/>
        <end position="396"/>
    </location>
</feature>
<dbReference type="FunFam" id="1.10.10.10:FF:000322">
    <property type="entry name" value="Probable disease resistance protein At1g63360"/>
    <property type="match status" value="1"/>
</dbReference>
<dbReference type="InterPro" id="IPR058922">
    <property type="entry name" value="WHD_DRP"/>
</dbReference>
<keyword evidence="2" id="KW-0547">Nucleotide-binding</keyword>
<evidence type="ECO:0000259" key="4">
    <source>
        <dbReference type="Pfam" id="PF00931"/>
    </source>
</evidence>
<evidence type="ECO:0000256" key="2">
    <source>
        <dbReference type="ARBA" id="ARBA00022741"/>
    </source>
</evidence>
<dbReference type="Pfam" id="PF23559">
    <property type="entry name" value="WHD_DRP"/>
    <property type="match status" value="1"/>
</dbReference>
<dbReference type="Gene3D" id="3.40.50.300">
    <property type="entry name" value="P-loop containing nucleotide triphosphate hydrolases"/>
    <property type="match status" value="1"/>
</dbReference>
<dbReference type="InterPro" id="IPR032675">
    <property type="entry name" value="LRR_dom_sf"/>
</dbReference>
<keyword evidence="9" id="KW-1185">Reference proteome</keyword>
<dbReference type="PANTHER" id="PTHR23155">
    <property type="entry name" value="DISEASE RESISTANCE PROTEIN RP"/>
    <property type="match status" value="1"/>
</dbReference>
<proteinExistence type="predicted"/>
<keyword evidence="3" id="KW-0611">Plant defense</keyword>
<dbReference type="InterPro" id="IPR044974">
    <property type="entry name" value="Disease_R_plants"/>
</dbReference>
<dbReference type="GO" id="GO:0098542">
    <property type="term" value="P:defense response to other organism"/>
    <property type="evidence" value="ECO:0007669"/>
    <property type="project" value="TreeGrafter"/>
</dbReference>
<dbReference type="PRINTS" id="PR00364">
    <property type="entry name" value="DISEASERSIST"/>
</dbReference>
<dbReference type="InterPro" id="IPR002182">
    <property type="entry name" value="NB-ARC"/>
</dbReference>
<comment type="caution">
    <text evidence="8">The sequence shown here is derived from an EMBL/GenBank/DDBJ whole genome shotgun (WGS) entry which is preliminary data.</text>
</comment>
<dbReference type="Proteomes" id="UP000237105">
    <property type="component" value="Unassembled WGS sequence"/>
</dbReference>
<reference evidence="9" key="1">
    <citation type="submission" date="2016-06" db="EMBL/GenBank/DDBJ databases">
        <title>Parallel loss of symbiosis genes in relatives of nitrogen-fixing non-legume Parasponia.</title>
        <authorList>
            <person name="Van Velzen R."/>
            <person name="Holmer R."/>
            <person name="Bu F."/>
            <person name="Rutten L."/>
            <person name="Van Zeijl A."/>
            <person name="Liu W."/>
            <person name="Santuari L."/>
            <person name="Cao Q."/>
            <person name="Sharma T."/>
            <person name="Shen D."/>
            <person name="Roswanjaya Y."/>
            <person name="Wardhani T."/>
            <person name="Kalhor M.S."/>
            <person name="Jansen J."/>
            <person name="Van den Hoogen J."/>
            <person name="Gungor B."/>
            <person name="Hartog M."/>
            <person name="Hontelez J."/>
            <person name="Verver J."/>
            <person name="Yang W.-C."/>
            <person name="Schijlen E."/>
            <person name="Repin R."/>
            <person name="Schilthuizen M."/>
            <person name="Schranz E."/>
            <person name="Heidstra R."/>
            <person name="Miyata K."/>
            <person name="Fedorova E."/>
            <person name="Kohlen W."/>
            <person name="Bisseling T."/>
            <person name="Smit S."/>
            <person name="Geurts R."/>
        </authorList>
    </citation>
    <scope>NUCLEOTIDE SEQUENCE [LARGE SCALE GENOMIC DNA]</scope>
    <source>
        <strain evidence="9">cv. WU1-14</strain>
    </source>
</reference>
<evidence type="ECO:0000313" key="9">
    <source>
        <dbReference type="Proteomes" id="UP000237105"/>
    </source>
</evidence>
<dbReference type="InterPro" id="IPR027417">
    <property type="entry name" value="P-loop_NTPase"/>
</dbReference>
<dbReference type="Gene3D" id="1.10.8.430">
    <property type="entry name" value="Helical domain of apoptotic protease-activating factors"/>
    <property type="match status" value="1"/>
</dbReference>
<sequence>MKFSLITHFVRENIQKAALSLFYFYFRFKCESFDIKSTSCLNDVKLRMEKAETTFLRPVIEKLVNLLAEEVHLLRGVHREVNCLKDELEIVQPLLQDAEAKLDKEELSNAAKVWLKQLREAADQIEDVVDEYLYHLSKRHHERGFIASFRKVRDSFRTLKPRHDIASEIRDIKESLREIKERGLSYGLRSLEQGSSSSTVTKVDASGIDPRLSSLFIEEDEIVGIDSIAMKLVTSLVGDPPTRSVISLVGEGGIGKTTLARKVFKDEALRQQFECFAWITVSQSYNMEKVLRSMKNQICKEKVETDGTIEDLIECLRHYLETKKYVVVFDDVWKIDFWDVIKHSLPSKNRRARILITTRNTAIAYHIKDTPSDHVQELQAWPLGLAWELFCKKAFRFEFEGCCPKDLDALSRKIVSKCQGLPLAIVAIAGLLSKKEKTIMEWERVLDSLNNEFKRNTQLSSVSKILSFSYHDLPYHLKSCFLYFGIFPEDYSIFDKRLCRLWISENFIAKSRTDDKTLEQVAEEYLSELIHRNLVSFEIEYGVDKRCRVHDLIRDIILTRVDEFRYCQIVDENKLRFEGKSRRLSIFGTTKGVLNFVGDNSKIRSVFLFSIDELTESFMISLFKKFKLLKVLDFQDAPLDKLPKEIGNLFNLKYLNLSRTKVKKVPKSIGKLQNLETLNLSETFVQELPIKIKKLRNLRHLRAFPKVSEETGYSLNLDVGVKIDEGIGNLEELQTLVYVRAYPSTIDLVKELERLKKLKVLGICQLTSEIGKALGASIEKMNHLEDLRLRAINEDEILDLKCISSPPPFLCYLQLSCRLHQLPDWISKLQNLQGLELWFSRLTNEPLKYLKDLPNLAYLEFYQTYDGEELHFEDGSFKKLKQLKLLKLEGLKVLKIDRGALPLLERLMFGPSPLLTEMPSNIQYLTNLKSLEIEDMPWEFVVSLQPNHEEDGIISHYWKIKHVPSVSFWYKRSTMDIYDIYKLGESDLLELLRDQAST</sequence>
<name>A0A2P5DYP8_PARAD</name>
<dbReference type="Gene3D" id="3.80.10.10">
    <property type="entry name" value="Ribonuclease Inhibitor"/>
    <property type="match status" value="1"/>
</dbReference>
<feature type="domain" description="Disease resistance protein winged helix" evidence="6">
    <location>
        <begin position="486"/>
        <end position="557"/>
    </location>
</feature>
<dbReference type="Pfam" id="PF00931">
    <property type="entry name" value="NB-ARC"/>
    <property type="match status" value="1"/>
</dbReference>
<feature type="domain" description="Disease resistance R13L4/SHOC-2-like LRR" evidence="7">
    <location>
        <begin position="603"/>
        <end position="917"/>
    </location>
</feature>
<dbReference type="SUPFAM" id="SSF52540">
    <property type="entry name" value="P-loop containing nucleoside triphosphate hydrolases"/>
    <property type="match status" value="1"/>
</dbReference>
<evidence type="ECO:0000259" key="5">
    <source>
        <dbReference type="Pfam" id="PF18052"/>
    </source>
</evidence>
<dbReference type="Gene3D" id="1.10.10.10">
    <property type="entry name" value="Winged helix-like DNA-binding domain superfamily/Winged helix DNA-binding domain"/>
    <property type="match status" value="1"/>
</dbReference>
<dbReference type="GO" id="GO:0043531">
    <property type="term" value="F:ADP binding"/>
    <property type="evidence" value="ECO:0007669"/>
    <property type="project" value="InterPro"/>
</dbReference>
<evidence type="ECO:0000256" key="3">
    <source>
        <dbReference type="ARBA" id="ARBA00022821"/>
    </source>
</evidence>
<keyword evidence="1" id="KW-0677">Repeat</keyword>
<dbReference type="CDD" id="cd14798">
    <property type="entry name" value="RX-CC_like"/>
    <property type="match status" value="1"/>
</dbReference>
<dbReference type="InterPro" id="IPR036388">
    <property type="entry name" value="WH-like_DNA-bd_sf"/>
</dbReference>
<gene>
    <name evidence="8" type="ORF">PanWU01x14_020310</name>
</gene>
<protein>
    <submittedName>
        <fullName evidence="8">NB-ARC domain, LRR domain containing protein</fullName>
    </submittedName>
</protein>
<evidence type="ECO:0000256" key="1">
    <source>
        <dbReference type="ARBA" id="ARBA00022737"/>
    </source>
</evidence>
<dbReference type="AlphaFoldDB" id="A0A2P5DYP8"/>
<feature type="domain" description="Disease resistance N-terminal" evidence="5">
    <location>
        <begin position="55"/>
        <end position="147"/>
    </location>
</feature>
<dbReference type="Gene3D" id="1.20.5.4130">
    <property type="match status" value="1"/>
</dbReference>
<dbReference type="SUPFAM" id="SSF52058">
    <property type="entry name" value="L domain-like"/>
    <property type="match status" value="1"/>
</dbReference>
<dbReference type="InterPro" id="IPR042197">
    <property type="entry name" value="Apaf_helical"/>
</dbReference>
<dbReference type="OrthoDB" id="598235at2759"/>
<dbReference type="InterPro" id="IPR041118">
    <property type="entry name" value="Rx_N"/>
</dbReference>
<dbReference type="InterPro" id="IPR055414">
    <property type="entry name" value="LRR_R13L4/SHOC2-like"/>
</dbReference>